<gene>
    <name evidence="1" type="ORF">NEF87_004420</name>
</gene>
<dbReference type="Proteomes" id="UP001208689">
    <property type="component" value="Chromosome"/>
</dbReference>
<name>A0ABY6HX96_9ARCH</name>
<evidence type="ECO:0008006" key="3">
    <source>
        <dbReference type="Google" id="ProtNLM"/>
    </source>
</evidence>
<organism evidence="1 2">
    <name type="scientific">Candidatus Lokiarchaeum ossiferum</name>
    <dbReference type="NCBI Taxonomy" id="2951803"/>
    <lineage>
        <taxon>Archaea</taxon>
        <taxon>Promethearchaeati</taxon>
        <taxon>Promethearchaeota</taxon>
        <taxon>Promethearchaeia</taxon>
        <taxon>Promethearchaeales</taxon>
        <taxon>Promethearchaeaceae</taxon>
        <taxon>Candidatus Lokiarchaeum</taxon>
    </lineage>
</organism>
<dbReference type="NCBIfam" id="TIGR04255">
    <property type="entry name" value="sporadTIGR04255"/>
    <property type="match status" value="1"/>
</dbReference>
<proteinExistence type="predicted"/>
<reference evidence="1" key="1">
    <citation type="submission" date="2022-09" db="EMBL/GenBank/DDBJ databases">
        <title>Actin cytoskeleton and complex cell architecture in an #Asgard archaeon.</title>
        <authorList>
            <person name="Ponce Toledo R.I."/>
            <person name="Schleper C."/>
            <person name="Rodrigues Oliveira T."/>
            <person name="Wollweber F."/>
            <person name="Xu J."/>
            <person name="Rittmann S."/>
            <person name="Klingl A."/>
            <person name="Pilhofer M."/>
        </authorList>
    </citation>
    <scope>NUCLEOTIDE SEQUENCE</scope>
    <source>
        <strain evidence="1">B-35</strain>
    </source>
</reference>
<accession>A0ABY6HX96</accession>
<dbReference type="EMBL" id="CP104013">
    <property type="protein sequence ID" value="UYP48135.1"/>
    <property type="molecule type" value="Genomic_DNA"/>
</dbReference>
<protein>
    <recommendedName>
        <fullName evidence="3">TIGR04255 family protein</fullName>
    </recommendedName>
</protein>
<dbReference type="InterPro" id="IPR026349">
    <property type="entry name" value="CHP04255"/>
</dbReference>
<sequence>MTKLKYPRLDKFVLRISYNKIEEPTIQKVTKISEKLGDLGYPEPTTIRLISSRVMEQQISFSPLTFKSESKDNAILIYSDSILFEYNDKYTSWHEIFPKILQISQMIFNDLKIKDIIRISLDYIDIFTFDRENFRLNENFEMKLKHPNDYMIGFEDFIIGLNFKTDIEGATSILRLRGVTPKNEDEYTIRLETHFNINENLKYPEEFESIKKNLDIAHQKLILLFKDFLTEKTKSMVGLFDDS</sequence>
<evidence type="ECO:0000313" key="2">
    <source>
        <dbReference type="Proteomes" id="UP001208689"/>
    </source>
</evidence>
<keyword evidence="2" id="KW-1185">Reference proteome</keyword>
<evidence type="ECO:0000313" key="1">
    <source>
        <dbReference type="EMBL" id="UYP48135.1"/>
    </source>
</evidence>